<evidence type="ECO:0000313" key="3">
    <source>
        <dbReference type="Proteomes" id="UP000287651"/>
    </source>
</evidence>
<feature type="non-terminal residue" evidence="2">
    <location>
        <position position="395"/>
    </location>
</feature>
<reference evidence="2 3" key="1">
    <citation type="journal article" date="2014" name="Agronomy (Basel)">
        <title>A Draft Genome Sequence for Ensete ventricosum, the Drought-Tolerant Tree Against Hunger.</title>
        <authorList>
            <person name="Harrison J."/>
            <person name="Moore K.A."/>
            <person name="Paszkiewicz K."/>
            <person name="Jones T."/>
            <person name="Grant M."/>
            <person name="Ambacheew D."/>
            <person name="Muzemil S."/>
            <person name="Studholme D.J."/>
        </authorList>
    </citation>
    <scope>NUCLEOTIDE SEQUENCE [LARGE SCALE GENOMIC DNA]</scope>
</reference>
<name>A0A426XR33_ENSVE</name>
<feature type="compositionally biased region" description="Low complexity" evidence="1">
    <location>
        <begin position="215"/>
        <end position="230"/>
    </location>
</feature>
<organism evidence="2 3">
    <name type="scientific">Ensete ventricosum</name>
    <name type="common">Abyssinian banana</name>
    <name type="synonym">Musa ensete</name>
    <dbReference type="NCBI Taxonomy" id="4639"/>
    <lineage>
        <taxon>Eukaryota</taxon>
        <taxon>Viridiplantae</taxon>
        <taxon>Streptophyta</taxon>
        <taxon>Embryophyta</taxon>
        <taxon>Tracheophyta</taxon>
        <taxon>Spermatophyta</taxon>
        <taxon>Magnoliopsida</taxon>
        <taxon>Liliopsida</taxon>
        <taxon>Zingiberales</taxon>
        <taxon>Musaceae</taxon>
        <taxon>Ensete</taxon>
    </lineage>
</organism>
<dbReference type="AlphaFoldDB" id="A0A426XR33"/>
<sequence>MGSEHLYLRGRGSHTRVTSLLEDLTGHQLPVAGDVVHWSTVAPALTRRLSPTARGYCSLVDHYTSPDTPPVASSQGVLFVGRPLRLPWHIACCLRPGLRTAKGRASGAIGLTMAKRHVSGAIGLTMAERHVSGAIGLMMAERHISGTIGLMMAKRHVSGAIGLMMAERHVSSMIGCDWTDDGREAHLGRDWTDDDREARLGHDWTNNGREARRMSSSGSSSVRVIPSTSSEGTRSEGRATSFSGSPHSGIPSPEDSQSRRDLEAMKSCRDIASAINEEALESIWECYSIPEGYIREDDEGYYVLQMVDWAPKNSSGPMRARWLNLSYQSRMALLDRVHDSGLLVTYMGNRASLLKVELEKLRSERDPKQLALARQENKSLKAELQGKSISDYKQS</sequence>
<evidence type="ECO:0000256" key="1">
    <source>
        <dbReference type="SAM" id="MobiDB-lite"/>
    </source>
</evidence>
<evidence type="ECO:0000313" key="2">
    <source>
        <dbReference type="EMBL" id="RRT41949.1"/>
    </source>
</evidence>
<accession>A0A426XR33</accession>
<comment type="caution">
    <text evidence="2">The sequence shown here is derived from an EMBL/GenBank/DDBJ whole genome shotgun (WGS) entry which is preliminary data.</text>
</comment>
<protein>
    <submittedName>
        <fullName evidence="2">Uncharacterized protein</fullName>
    </submittedName>
</protein>
<gene>
    <name evidence="2" type="ORF">B296_00057421</name>
</gene>
<dbReference type="Proteomes" id="UP000287651">
    <property type="component" value="Unassembled WGS sequence"/>
</dbReference>
<feature type="region of interest" description="Disordered" evidence="1">
    <location>
        <begin position="198"/>
        <end position="263"/>
    </location>
</feature>
<dbReference type="EMBL" id="AMZH03018170">
    <property type="protein sequence ID" value="RRT41949.1"/>
    <property type="molecule type" value="Genomic_DNA"/>
</dbReference>
<proteinExistence type="predicted"/>